<comment type="subcellular location">
    <subcellularLocation>
        <location evidence="1">Membrane</location>
        <topology evidence="1">Multi-pass membrane protein</topology>
    </subcellularLocation>
</comment>
<evidence type="ECO:0000256" key="5">
    <source>
        <dbReference type="ARBA" id="ARBA00022723"/>
    </source>
</evidence>
<protein>
    <recommendedName>
        <fullName evidence="12">Proton pump</fullName>
    </recommendedName>
</protein>
<feature type="transmembrane region" description="Helical" evidence="14">
    <location>
        <begin position="110"/>
        <end position="132"/>
    </location>
</feature>
<evidence type="ECO:0000313" key="17">
    <source>
        <dbReference type="Proteomes" id="UP000615446"/>
    </source>
</evidence>
<dbReference type="AlphaFoldDB" id="A0A8H3KQH7"/>
<dbReference type="SUPFAM" id="SSF81665">
    <property type="entry name" value="Calcium ATPase, transmembrane domain M"/>
    <property type="match status" value="1"/>
</dbReference>
<dbReference type="InterPro" id="IPR023299">
    <property type="entry name" value="ATPase_P-typ_cyto_dom_N"/>
</dbReference>
<dbReference type="PRINTS" id="PR00119">
    <property type="entry name" value="CATATPASE"/>
</dbReference>
<keyword evidence="10 14" id="KW-1133">Transmembrane helix</keyword>
<keyword evidence="9" id="KW-1278">Translocase</keyword>
<feature type="region of interest" description="Disordered" evidence="13">
    <location>
        <begin position="1"/>
        <end position="70"/>
    </location>
</feature>
<dbReference type="GO" id="GO:0046872">
    <property type="term" value="F:metal ion binding"/>
    <property type="evidence" value="ECO:0007669"/>
    <property type="project" value="UniProtKB-KW"/>
</dbReference>
<dbReference type="Gene3D" id="1.20.1110.10">
    <property type="entry name" value="Calcium-transporting ATPase, transmembrane domain"/>
    <property type="match status" value="2"/>
</dbReference>
<evidence type="ECO:0000256" key="12">
    <source>
        <dbReference type="ARBA" id="ARBA00031813"/>
    </source>
</evidence>
<proteinExistence type="inferred from homology"/>
<organism evidence="16 17">
    <name type="scientific">Rhizophagus clarus</name>
    <dbReference type="NCBI Taxonomy" id="94130"/>
    <lineage>
        <taxon>Eukaryota</taxon>
        <taxon>Fungi</taxon>
        <taxon>Fungi incertae sedis</taxon>
        <taxon>Mucoromycota</taxon>
        <taxon>Glomeromycotina</taxon>
        <taxon>Glomeromycetes</taxon>
        <taxon>Glomerales</taxon>
        <taxon>Glomeraceae</taxon>
        <taxon>Rhizophagus</taxon>
    </lineage>
</organism>
<evidence type="ECO:0000256" key="14">
    <source>
        <dbReference type="SAM" id="Phobius"/>
    </source>
</evidence>
<dbReference type="FunFam" id="2.70.150.10:FF:000042">
    <property type="entry name" value="Plasma membrane ATPase"/>
    <property type="match status" value="1"/>
</dbReference>
<feature type="transmembrane region" description="Helical" evidence="14">
    <location>
        <begin position="138"/>
        <end position="154"/>
    </location>
</feature>
<evidence type="ECO:0000256" key="3">
    <source>
        <dbReference type="ARBA" id="ARBA00022553"/>
    </source>
</evidence>
<dbReference type="InterPro" id="IPR036412">
    <property type="entry name" value="HAD-like_sf"/>
</dbReference>
<feature type="compositionally biased region" description="Basic and acidic residues" evidence="13">
    <location>
        <begin position="853"/>
        <end position="872"/>
    </location>
</feature>
<keyword evidence="5" id="KW-0479">Metal-binding</keyword>
<dbReference type="NCBIfam" id="TIGR01494">
    <property type="entry name" value="ATPase_P-type"/>
    <property type="match status" value="3"/>
</dbReference>
<sequence>MDDNSNENNDDSQKRTEFSKSQEKEKPSQAEHEPTPMPKNKDKRKEDKRENDRDEDDHDIQVTDEIPPDVEELLHTDSKTGLSTEEAQTRLDRFGRNEISEYKQNRILKFLSYFQGSIAYLIEITCIVAAIVKDWTDFGIILALLFVNATIGFVEETRAESALDALKQSLALKTRVKRDGKLVELEAAELVPGDIVALRIGDIIPADCRLLGIGISGSETETYLNVDQSALTGESLPVNRKKGDCVFSSSTVKQGQMLAVVYKTGAQTYIGRAATLMNMTADQGHFQKIINQIGNFLILITVLLVTIIFVYQVVKFRNTPQGDVLVILQDVLVLTVAAIPVGLPTVLSVTMAVGAKQLASKKVTETKQGLDILKDRGDDHDHEVPGYKTKSFTPFNPSVKYSKSTVMNLETKETFQIVKGAPQVITKLADREDTTKVVTDLAKRGLRALGVARTVDNDPDKWELVGFICFLDPPRPDTQETIQKCKNLGVKIKMITGDQVIIAKEVAHRLGMGRVILDANHLADPNKSLDEITAHCERADGFAQVTPEHKFKVVELLQKKGYLVGMTGDGVNDAPALKKANVGIAVSGCTDAARSASDIVLLAPGLSTIVDDWKLPAILLILIAILNDAATIVISVDNAKISNTPDKWRIGQLITLSFLLGICLSGFSFAHYFIFKNVIKVTNGQLQTVMYLHISSAPHFMIFSTRLGGFFWENIPSVMFIAAILGTQIFALIISVFGWLSPKIPFKIAITILCISLGIFVTLDVVKVIVFKYWSFELTTILWPTPRRRAKLTRRNREREKQRQVQGNFSKLQKVLLLIKVIRAFRNDENNKKNENNSEKNENNNEENENNNEENKNDIENDENNNEKNERE</sequence>
<reference evidence="16" key="1">
    <citation type="submission" date="2019-10" db="EMBL/GenBank/DDBJ databases">
        <title>Conservation and host-specific expression of non-tandemly repeated heterogenous ribosome RNA gene in arbuscular mycorrhizal fungi.</title>
        <authorList>
            <person name="Maeda T."/>
            <person name="Kobayashi Y."/>
            <person name="Nakagawa T."/>
            <person name="Ezawa T."/>
            <person name="Yamaguchi K."/>
            <person name="Bino T."/>
            <person name="Nishimoto Y."/>
            <person name="Shigenobu S."/>
            <person name="Kawaguchi M."/>
        </authorList>
    </citation>
    <scope>NUCLEOTIDE SEQUENCE</scope>
    <source>
        <strain evidence="16">HR1</strain>
    </source>
</reference>
<keyword evidence="8" id="KW-0460">Magnesium</keyword>
<dbReference type="FunFam" id="3.40.50.1000:FF:000211">
    <property type="entry name" value="Plasma membrane ATPase"/>
    <property type="match status" value="1"/>
</dbReference>
<evidence type="ECO:0000256" key="4">
    <source>
        <dbReference type="ARBA" id="ARBA00022692"/>
    </source>
</evidence>
<dbReference type="InterPro" id="IPR059000">
    <property type="entry name" value="ATPase_P-type_domA"/>
</dbReference>
<comment type="similarity">
    <text evidence="2">Belongs to the cation transport ATPase (P-type) (TC 3.A.3) family. Type IIIA subfamily.</text>
</comment>
<feature type="transmembrane region" description="Helical" evidence="14">
    <location>
        <begin position="691"/>
        <end position="712"/>
    </location>
</feature>
<dbReference type="GO" id="GO:0006812">
    <property type="term" value="P:monoatomic cation transport"/>
    <property type="evidence" value="ECO:0007669"/>
    <property type="project" value="UniProtKB-ARBA"/>
</dbReference>
<feature type="transmembrane region" description="Helical" evidence="14">
    <location>
        <begin position="718"/>
        <end position="740"/>
    </location>
</feature>
<dbReference type="PRINTS" id="PR00120">
    <property type="entry name" value="HATPASE"/>
</dbReference>
<dbReference type="Gene3D" id="3.40.50.1000">
    <property type="entry name" value="HAD superfamily/HAD-like"/>
    <property type="match status" value="1"/>
</dbReference>
<evidence type="ECO:0000256" key="8">
    <source>
        <dbReference type="ARBA" id="ARBA00022842"/>
    </source>
</evidence>
<dbReference type="PANTHER" id="PTHR42861">
    <property type="entry name" value="CALCIUM-TRANSPORTING ATPASE"/>
    <property type="match status" value="1"/>
</dbReference>
<feature type="transmembrane region" description="Helical" evidence="14">
    <location>
        <begin position="656"/>
        <end position="679"/>
    </location>
</feature>
<evidence type="ECO:0000256" key="7">
    <source>
        <dbReference type="ARBA" id="ARBA00022840"/>
    </source>
</evidence>
<keyword evidence="6" id="KW-0547">Nucleotide-binding</keyword>
<dbReference type="Pfam" id="PF00122">
    <property type="entry name" value="E1-E2_ATPase"/>
    <property type="match status" value="1"/>
</dbReference>
<feature type="compositionally biased region" description="Basic and acidic residues" evidence="13">
    <location>
        <begin position="11"/>
        <end position="52"/>
    </location>
</feature>
<evidence type="ECO:0000256" key="13">
    <source>
        <dbReference type="SAM" id="MobiDB-lite"/>
    </source>
</evidence>
<dbReference type="Pfam" id="PF00702">
    <property type="entry name" value="Hydrolase"/>
    <property type="match status" value="1"/>
</dbReference>
<dbReference type="SUPFAM" id="SSF56784">
    <property type="entry name" value="HAD-like"/>
    <property type="match status" value="1"/>
</dbReference>
<evidence type="ECO:0000256" key="9">
    <source>
        <dbReference type="ARBA" id="ARBA00022967"/>
    </source>
</evidence>
<evidence type="ECO:0000256" key="11">
    <source>
        <dbReference type="ARBA" id="ARBA00023136"/>
    </source>
</evidence>
<keyword evidence="7" id="KW-0067">ATP-binding</keyword>
<dbReference type="Proteomes" id="UP000615446">
    <property type="component" value="Unassembled WGS sequence"/>
</dbReference>
<dbReference type="SUPFAM" id="SSF81653">
    <property type="entry name" value="Calcium ATPase, transduction domain A"/>
    <property type="match status" value="1"/>
</dbReference>
<feature type="compositionally biased region" description="Acidic residues" evidence="13">
    <location>
        <begin position="1"/>
        <end position="10"/>
    </location>
</feature>
<gene>
    <name evidence="16" type="ORF">RCL2_000150400</name>
</gene>
<dbReference type="EMBL" id="BLAL01000011">
    <property type="protein sequence ID" value="GES74003.1"/>
    <property type="molecule type" value="Genomic_DNA"/>
</dbReference>
<keyword evidence="4 14" id="KW-0812">Transmembrane</keyword>
<dbReference type="GO" id="GO:0016887">
    <property type="term" value="F:ATP hydrolysis activity"/>
    <property type="evidence" value="ECO:0007669"/>
    <property type="project" value="InterPro"/>
</dbReference>
<evidence type="ECO:0000256" key="6">
    <source>
        <dbReference type="ARBA" id="ARBA00022741"/>
    </source>
</evidence>
<evidence type="ECO:0000313" key="16">
    <source>
        <dbReference type="EMBL" id="GES74003.1"/>
    </source>
</evidence>
<name>A0A8H3KQH7_9GLOM</name>
<dbReference type="Pfam" id="PF00690">
    <property type="entry name" value="Cation_ATPase_N"/>
    <property type="match status" value="1"/>
</dbReference>
<feature type="transmembrane region" description="Helical" evidence="14">
    <location>
        <begin position="331"/>
        <end position="353"/>
    </location>
</feature>
<dbReference type="InterPro" id="IPR023214">
    <property type="entry name" value="HAD_sf"/>
</dbReference>
<evidence type="ECO:0000256" key="2">
    <source>
        <dbReference type="ARBA" id="ARBA00008804"/>
    </source>
</evidence>
<dbReference type="Gene3D" id="3.40.1110.10">
    <property type="entry name" value="Calcium-transporting ATPase, cytoplasmic domain N"/>
    <property type="match status" value="1"/>
</dbReference>
<comment type="caution">
    <text evidence="16">The sequence shown here is derived from an EMBL/GenBank/DDBJ whole genome shotgun (WGS) entry which is preliminary data.</text>
</comment>
<keyword evidence="3" id="KW-0597">Phosphoprotein</keyword>
<dbReference type="Gene3D" id="2.70.150.10">
    <property type="entry name" value="Calcium-transporting ATPase, cytoplasmic transduction domain A"/>
    <property type="match status" value="1"/>
</dbReference>
<evidence type="ECO:0000259" key="15">
    <source>
        <dbReference type="SMART" id="SM00831"/>
    </source>
</evidence>
<keyword evidence="11 14" id="KW-0472">Membrane</keyword>
<evidence type="ECO:0000256" key="10">
    <source>
        <dbReference type="ARBA" id="ARBA00022989"/>
    </source>
</evidence>
<feature type="compositionally biased region" description="Basic and acidic residues" evidence="13">
    <location>
        <begin position="829"/>
        <end position="843"/>
    </location>
</feature>
<dbReference type="OrthoDB" id="116380at2759"/>
<dbReference type="GO" id="GO:0016020">
    <property type="term" value="C:membrane"/>
    <property type="evidence" value="ECO:0007669"/>
    <property type="project" value="UniProtKB-SubCell"/>
</dbReference>
<dbReference type="InterPro" id="IPR008250">
    <property type="entry name" value="ATPase_P-typ_transduc_dom_A_sf"/>
</dbReference>
<dbReference type="SMART" id="SM00831">
    <property type="entry name" value="Cation_ATPase_N"/>
    <property type="match status" value="1"/>
</dbReference>
<feature type="transmembrane region" description="Helical" evidence="14">
    <location>
        <begin position="293"/>
        <end position="311"/>
    </location>
</feature>
<dbReference type="SUPFAM" id="SSF81660">
    <property type="entry name" value="Metal cation-transporting ATPase, ATP-binding domain N"/>
    <property type="match status" value="1"/>
</dbReference>
<dbReference type="GO" id="GO:0005524">
    <property type="term" value="F:ATP binding"/>
    <property type="evidence" value="ECO:0007669"/>
    <property type="project" value="UniProtKB-KW"/>
</dbReference>
<feature type="domain" description="Cation-transporting P-type ATPase N-terminal" evidence="15">
    <location>
        <begin position="56"/>
        <end position="134"/>
    </location>
</feature>
<feature type="transmembrane region" description="Helical" evidence="14">
    <location>
        <begin position="752"/>
        <end position="774"/>
    </location>
</feature>
<dbReference type="InterPro" id="IPR023298">
    <property type="entry name" value="ATPase_P-typ_TM_dom_sf"/>
</dbReference>
<feature type="region of interest" description="Disordered" evidence="13">
    <location>
        <begin position="829"/>
        <end position="872"/>
    </location>
</feature>
<evidence type="ECO:0000256" key="1">
    <source>
        <dbReference type="ARBA" id="ARBA00004141"/>
    </source>
</evidence>
<dbReference type="InterPro" id="IPR004014">
    <property type="entry name" value="ATPase_P-typ_cation-transptr_N"/>
</dbReference>
<accession>A0A8H3KQH7</accession>
<dbReference type="InterPro" id="IPR001757">
    <property type="entry name" value="P_typ_ATPase"/>
</dbReference>